<dbReference type="Gene3D" id="3.40.50.720">
    <property type="entry name" value="NAD(P)-binding Rossmann-like Domain"/>
    <property type="match status" value="1"/>
</dbReference>
<dbReference type="InterPro" id="IPR020841">
    <property type="entry name" value="PKS_Beta-ketoAc_synthase_dom"/>
</dbReference>
<dbReference type="SUPFAM" id="SSF51735">
    <property type="entry name" value="NAD(P)-binding Rossmann-fold domains"/>
    <property type="match status" value="2"/>
</dbReference>
<dbReference type="InterPro" id="IPR014030">
    <property type="entry name" value="Ketoacyl_synth_N"/>
</dbReference>
<dbReference type="InterPro" id="IPR001227">
    <property type="entry name" value="Ac_transferase_dom_sf"/>
</dbReference>
<dbReference type="SMART" id="SM00822">
    <property type="entry name" value="PKS_KR"/>
    <property type="match status" value="1"/>
</dbReference>
<dbReference type="SUPFAM" id="SSF52151">
    <property type="entry name" value="FabD/lysophospholipase-like"/>
    <property type="match status" value="1"/>
</dbReference>
<dbReference type="Pfam" id="PF08659">
    <property type="entry name" value="KR"/>
    <property type="match status" value="1"/>
</dbReference>
<dbReference type="InterPro" id="IPR050091">
    <property type="entry name" value="PKS_NRPS_Biosynth_Enz"/>
</dbReference>
<dbReference type="PANTHER" id="PTHR43775:SF37">
    <property type="entry name" value="SI:DKEY-61P9.11"/>
    <property type="match status" value="1"/>
</dbReference>
<dbReference type="Pfam" id="PF14765">
    <property type="entry name" value="PS-DH"/>
    <property type="match status" value="1"/>
</dbReference>
<evidence type="ECO:0000313" key="10">
    <source>
        <dbReference type="Proteomes" id="UP000603200"/>
    </source>
</evidence>
<dbReference type="InterPro" id="IPR049551">
    <property type="entry name" value="PKS_DH_C"/>
</dbReference>
<feature type="active site" description="Proton donor; for dehydratase activity" evidence="4">
    <location>
        <position position="1658"/>
    </location>
</feature>
<accession>A0ABQ4A153</accession>
<dbReference type="Gene3D" id="3.40.47.10">
    <property type="match status" value="1"/>
</dbReference>
<dbReference type="CDD" id="cd00833">
    <property type="entry name" value="PKS"/>
    <property type="match status" value="1"/>
</dbReference>
<comment type="caution">
    <text evidence="9">The sequence shown here is derived from an EMBL/GenBank/DDBJ whole genome shotgun (WGS) entry which is preliminary data.</text>
</comment>
<evidence type="ECO:0000313" key="9">
    <source>
        <dbReference type="EMBL" id="GIE24590.1"/>
    </source>
</evidence>
<dbReference type="PROSITE" id="PS50075">
    <property type="entry name" value="CARRIER"/>
    <property type="match status" value="1"/>
</dbReference>
<dbReference type="Gene3D" id="3.10.129.110">
    <property type="entry name" value="Polyketide synthase dehydratase"/>
    <property type="match status" value="1"/>
</dbReference>
<dbReference type="InterPro" id="IPR013968">
    <property type="entry name" value="PKS_KR"/>
</dbReference>
<dbReference type="SMART" id="SM00826">
    <property type="entry name" value="PKS_DH"/>
    <property type="match status" value="1"/>
</dbReference>
<feature type="region of interest" description="N-terminal hotdog fold" evidence="4">
    <location>
        <begin position="1458"/>
        <end position="1580"/>
    </location>
</feature>
<dbReference type="EMBL" id="BOMN01000111">
    <property type="protein sequence ID" value="GIE24590.1"/>
    <property type="molecule type" value="Genomic_DNA"/>
</dbReference>
<keyword evidence="2" id="KW-0597">Phosphoprotein</keyword>
<dbReference type="Gene3D" id="3.40.366.10">
    <property type="entry name" value="Malonyl-Coenzyme A Acyl Carrier Protein, domain 2"/>
    <property type="match status" value="1"/>
</dbReference>
<keyword evidence="3" id="KW-0808">Transferase</keyword>
<dbReference type="InterPro" id="IPR016035">
    <property type="entry name" value="Acyl_Trfase/lysoPLipase"/>
</dbReference>
<dbReference type="Pfam" id="PF00109">
    <property type="entry name" value="ketoacyl-synt"/>
    <property type="match status" value="1"/>
</dbReference>
<name>A0ABQ4A153_9ACTN</name>
<dbReference type="CDD" id="cd08953">
    <property type="entry name" value="KR_2_SDR_x"/>
    <property type="match status" value="1"/>
</dbReference>
<dbReference type="SMART" id="SM00825">
    <property type="entry name" value="PKS_KS"/>
    <property type="match status" value="1"/>
</dbReference>
<proteinExistence type="predicted"/>
<feature type="region of interest" description="C-terminal hotdog fold" evidence="4">
    <location>
        <begin position="1590"/>
        <end position="1739"/>
    </location>
</feature>
<evidence type="ECO:0000256" key="3">
    <source>
        <dbReference type="ARBA" id="ARBA00022679"/>
    </source>
</evidence>
<reference evidence="9 10" key="1">
    <citation type="submission" date="2021-01" db="EMBL/GenBank/DDBJ databases">
        <title>Whole genome shotgun sequence of Actinoplanes humidus NBRC 14915.</title>
        <authorList>
            <person name="Komaki H."/>
            <person name="Tamura T."/>
        </authorList>
    </citation>
    <scope>NUCLEOTIDE SEQUENCE [LARGE SCALE GENOMIC DNA]</scope>
    <source>
        <strain evidence="9 10">NBRC 14915</strain>
    </source>
</reference>
<dbReference type="SUPFAM" id="SSF53901">
    <property type="entry name" value="Thiolase-like"/>
    <property type="match status" value="1"/>
</dbReference>
<evidence type="ECO:0000259" key="6">
    <source>
        <dbReference type="PROSITE" id="PS50075"/>
    </source>
</evidence>
<keyword evidence="1" id="KW-0596">Phosphopantetheine</keyword>
<dbReference type="InterPro" id="IPR009081">
    <property type="entry name" value="PP-bd_ACP"/>
</dbReference>
<keyword evidence="10" id="KW-1185">Reference proteome</keyword>
<dbReference type="PROSITE" id="PS52004">
    <property type="entry name" value="KS3_2"/>
    <property type="match status" value="1"/>
</dbReference>
<dbReference type="InterPro" id="IPR049552">
    <property type="entry name" value="PKS_DH_N"/>
</dbReference>
<feature type="active site" description="Proton acceptor; for dehydratase activity" evidence="4">
    <location>
        <position position="1490"/>
    </location>
</feature>
<dbReference type="Gene3D" id="1.10.1200.10">
    <property type="entry name" value="ACP-like"/>
    <property type="match status" value="1"/>
</dbReference>
<dbReference type="Pfam" id="PF21089">
    <property type="entry name" value="PKS_DH_N"/>
    <property type="match status" value="1"/>
</dbReference>
<gene>
    <name evidence="9" type="ORF">Ahu01nite_076920</name>
</gene>
<evidence type="ECO:0000259" key="7">
    <source>
        <dbReference type="PROSITE" id="PS52004"/>
    </source>
</evidence>
<dbReference type="Pfam" id="PF02801">
    <property type="entry name" value="Ketoacyl-synt_C"/>
    <property type="match status" value="1"/>
</dbReference>
<evidence type="ECO:0000256" key="5">
    <source>
        <dbReference type="SAM" id="MobiDB-lite"/>
    </source>
</evidence>
<dbReference type="InterPro" id="IPR057326">
    <property type="entry name" value="KR_dom"/>
</dbReference>
<dbReference type="InterPro" id="IPR014031">
    <property type="entry name" value="Ketoacyl_synth_C"/>
</dbReference>
<protein>
    <submittedName>
        <fullName evidence="9">Polyketide synthase</fullName>
    </submittedName>
</protein>
<evidence type="ECO:0000256" key="1">
    <source>
        <dbReference type="ARBA" id="ARBA00022450"/>
    </source>
</evidence>
<organism evidence="9 10">
    <name type="scientific">Winogradskya humida</name>
    <dbReference type="NCBI Taxonomy" id="113566"/>
    <lineage>
        <taxon>Bacteria</taxon>
        <taxon>Bacillati</taxon>
        <taxon>Actinomycetota</taxon>
        <taxon>Actinomycetes</taxon>
        <taxon>Micromonosporales</taxon>
        <taxon>Micromonosporaceae</taxon>
        <taxon>Winogradskya</taxon>
    </lineage>
</organism>
<dbReference type="InterPro" id="IPR020807">
    <property type="entry name" value="PKS_DH"/>
</dbReference>
<evidence type="ECO:0000256" key="2">
    <source>
        <dbReference type="ARBA" id="ARBA00022553"/>
    </source>
</evidence>
<sequence length="1937" mass="204460">MTGSLGPMRDGERNDIAIVGMACRYPEAATPRVLWENALTGRRAFRRIPPERLSLDDYWSSDPDDMDRMYARHAALIDGYAFDRVAFSVAGSTYRSTDPAHWLALDVASQALADAGFPDGAGLPRRRTSVIVGNTLTGDMSRANVMRLRWPYVRRVVGAALRDVWPDDRVGAFLATLEERYKEPFAPLDEDTLPGSLSNTIAGRICNHFDLGGGGYTVDGACASSLLSVITACRDLASGDSDVAVAGGVDLSIDPFELIGFARAGALARREMRVYDTSANGFWPGEGCGMLVLMRHRDAVAAGRRVYAVIAGWGVSSDGRGGMTRPEADGYRRALDRAYQRAGFGIETVPVFEGHGTGTQVGDDTELRALARARRAGGGPGLPGAAVSSVKAQIGHTKAAAGVAGLIKATLAVHDRLVPPAIGVRDPHPETTTDGAVLRLPRTAEPWPRDAEARAGVTAMGFGGINTHVVVSGVPATPAASRFPQLARAVQDHELIMVDAGSREELRERVAQLRDLVPRLSYSQVADLAATLRDAVTERRYRLAVVAGSPDELANRLGRAADALDEGAPADGTLAGLEVADGVFLHRAGSAPRIGLLFPGQGSGRGDVGGALRRRFAAADRVWQAAPAVATRGIATEHAQPSIVTSSLAGLRVLDDLGIRAEVATGHSLGELTALHWAGALDLPAVLGLATARGAAMSRCPEPGAMASVAAAPGTVQVLIGTEPVVVAGFNGPRQTVVSGPADAVHRVGEIATRRGVGWVPLPVSHAFHSPLMLSAADDFGDALARVRWQPLLRDMISTVSGARTSPGTDLSRLLIQQLTMPVRFTDALAATVSRADLLIEVGPGRVLNGLAAGQCEVPVFSMDTDGESLAGLLAVVGAVWVAGTPVRHQMLFADRPVRPFDAGASMTFLTSPCETVPDLPATAVADPPDGERQDDAPLATGPRIDGQATVDVLRRLVADRAELPLDLIRDETRLLDELHLSSIAVGQLVNQAAAELGLAAVSAPTTFATATIGQLADALRELSQAGDSAPGGGPVPGYADWVRPFVVDWMPQPRPAPASERMAGSWNLHALPGHPFATALAEALTQAGLGTGVLLCLPPDCTESDLPMALAALREAVTQPGGSRLVVVQSGRGAGALVRTARLEAPQLLTTLVDLIPAEPGELIADIVAEVAVTTGFHEVRLGPDRERRVPVLRRMPAGRRTNQGRLGATDVLLVSGGGKGITAECALALAGDTGARVAIFGRSAIGEDAELAQNLARFRAAGVTVTYVRADVSDPEAVRAGVRAVESTFGPVTAVLHGAGWNEPAPLAMVDGAMVGRALAPKVHGLQRVLAAVDPRRLRLLVTFGSIIGRAGLHGEAHYALANDWLAELTAEFGRRHPGCRAVCLEWSVWSGVGMGERLSVVEHLARAGITPIAPDDGVRVLRDVLAVQTPPAVVVTGRTDNLETLRREQVQLPVLRFLERPMVHYPGIELVAESDLSESADPYLCDHVVDGDMLFPAVLGLEAMAQAAIAVSGFNSVPIIENAVFARALVVPRGRAVVVRAVALMTGDRVEVELRSSESGFGAAHFRATFRFRPTEPFDEDPRSGLSHLAPVLLDPARDMYGEVLFQGGRFQRLLSYRRVTARGAEGEVATTDDAGWFSQFLPAELILGDPGARDAFLHGLQVCVPDAILLPVGVDSIETTGGKLDAASVLELSAVEREHDGQTYCYDVTVRTPEGTVVERMTGLRLRAVGRRDSRAPWAPALLGPHVQRQLPGRRADDVTVVVEPHEPGPPGERRRISADAVARAVGVPTVLRHRPDGRPEIDGPAGVSAAHESTLSMVVTGPEPVACDLQFVQHREEPDWHGLLPGYLAVAESVRAADENADTAFTRVWCAAECLIKAGRPPGAPLVLAPEHSDGHRVVLRSGNLLITTYAARLRTGAEPVVLAVLTGEDTA</sequence>
<feature type="domain" description="Ketosynthase family 3 (KS3)" evidence="7">
    <location>
        <begin position="13"/>
        <end position="473"/>
    </location>
</feature>
<dbReference type="SUPFAM" id="SSF47336">
    <property type="entry name" value="ACP-like"/>
    <property type="match status" value="1"/>
</dbReference>
<dbReference type="InterPro" id="IPR036736">
    <property type="entry name" value="ACP-like_sf"/>
</dbReference>
<dbReference type="InterPro" id="IPR016039">
    <property type="entry name" value="Thiolase-like"/>
</dbReference>
<feature type="domain" description="PKS/mFAS DH" evidence="8">
    <location>
        <begin position="1458"/>
        <end position="1739"/>
    </location>
</feature>
<dbReference type="PROSITE" id="PS52019">
    <property type="entry name" value="PKS_MFAS_DH"/>
    <property type="match status" value="1"/>
</dbReference>
<dbReference type="PANTHER" id="PTHR43775">
    <property type="entry name" value="FATTY ACID SYNTHASE"/>
    <property type="match status" value="1"/>
</dbReference>
<dbReference type="InterPro" id="IPR016036">
    <property type="entry name" value="Malonyl_transacylase_ACP-bd"/>
</dbReference>
<feature type="region of interest" description="Disordered" evidence="5">
    <location>
        <begin position="919"/>
        <end position="944"/>
    </location>
</feature>
<evidence type="ECO:0000259" key="8">
    <source>
        <dbReference type="PROSITE" id="PS52019"/>
    </source>
</evidence>
<dbReference type="InterPro" id="IPR036291">
    <property type="entry name" value="NAD(P)-bd_dom_sf"/>
</dbReference>
<dbReference type="Proteomes" id="UP000603200">
    <property type="component" value="Unassembled WGS sequence"/>
</dbReference>
<feature type="domain" description="Carrier" evidence="6">
    <location>
        <begin position="948"/>
        <end position="1024"/>
    </location>
</feature>
<evidence type="ECO:0000256" key="4">
    <source>
        <dbReference type="PROSITE-ProRule" id="PRU01363"/>
    </source>
</evidence>
<dbReference type="InterPro" id="IPR049900">
    <property type="entry name" value="PKS_mFAS_DH"/>
</dbReference>
<dbReference type="SMART" id="SM00827">
    <property type="entry name" value="PKS_AT"/>
    <property type="match status" value="1"/>
</dbReference>
<dbReference type="InterPro" id="IPR014043">
    <property type="entry name" value="Acyl_transferase_dom"/>
</dbReference>
<dbReference type="InterPro" id="IPR042104">
    <property type="entry name" value="PKS_dehydratase_sf"/>
</dbReference>
<dbReference type="Pfam" id="PF00698">
    <property type="entry name" value="Acyl_transf_1"/>
    <property type="match status" value="1"/>
</dbReference>
<dbReference type="SUPFAM" id="SSF55048">
    <property type="entry name" value="Probable ACP-binding domain of malonyl-CoA ACP transacylase"/>
    <property type="match status" value="1"/>
</dbReference>